<comment type="subcellular location">
    <subcellularLocation>
        <location evidence="6">Cytoplasm</location>
    </subcellularLocation>
</comment>
<evidence type="ECO:0000256" key="4">
    <source>
        <dbReference type="ARBA" id="ARBA00022679"/>
    </source>
</evidence>
<keyword evidence="3 6" id="KW-0489">Methyltransferase</keyword>
<protein>
    <recommendedName>
        <fullName evidence="6">Ribosomal RNA small subunit methyltransferase I</fullName>
        <ecNumber evidence="6">2.1.1.198</ecNumber>
    </recommendedName>
    <alternativeName>
        <fullName evidence="6">16S rRNA 2'-O-ribose C1402 methyltransferase</fullName>
    </alternativeName>
    <alternativeName>
        <fullName evidence="6">rRNA (cytidine-2'-O-)-methyltransferase RsmI</fullName>
    </alternativeName>
</protein>
<sequence>MDLIDDYQPQQDRTEPCPGTLYIVGTPIGNLGDLSPRAKSILKRVSLIACEDTRRSGQLMKIIESKVPLLSYHKHNFKSRQKQLLELLKNNQSIALISDAGLPGINDPGEELVKAVRTIKHEVICIPGPCAATTALVVSGLACQRFCFEGFLPKKHGDRKHRLKIISEEPRTTIVYESPHHLLKLLKDLSTFCGEERPIQIARELTKRYEESIGSTIGDVIKHFEINKPKGEFTLVIEGKKEKNQEYKISESEALNKLKKLINQGEKSNIAARKVAEETGYEKKWLYSKLHKKLDK</sequence>
<dbReference type="InterPro" id="IPR014777">
    <property type="entry name" value="4pyrrole_Mease_sub1"/>
</dbReference>
<keyword evidence="4 6" id="KW-0808">Transferase</keyword>
<dbReference type="GO" id="GO:0005737">
    <property type="term" value="C:cytoplasm"/>
    <property type="evidence" value="ECO:0007669"/>
    <property type="project" value="UniProtKB-SubCell"/>
</dbReference>
<dbReference type="Gene3D" id="3.30.950.10">
    <property type="entry name" value="Methyltransferase, Cobalt-precorrin-4 Transmethylase, Domain 2"/>
    <property type="match status" value="1"/>
</dbReference>
<accession>A0A318RCU0</accession>
<name>A0A318RCU0_PROMR</name>
<dbReference type="EMBL" id="QJUE01000005">
    <property type="protein sequence ID" value="PYE01162.1"/>
    <property type="molecule type" value="Genomic_DNA"/>
</dbReference>
<comment type="caution">
    <text evidence="8">The sequence shown here is derived from an EMBL/GenBank/DDBJ whole genome shotgun (WGS) entry which is preliminary data.</text>
</comment>
<dbReference type="Pfam" id="PF00590">
    <property type="entry name" value="TP_methylase"/>
    <property type="match status" value="1"/>
</dbReference>
<dbReference type="RefSeq" id="WP_158466989.1">
    <property type="nucleotide sequence ID" value="NZ_QJUE01000005.1"/>
</dbReference>
<reference evidence="8 9" key="1">
    <citation type="journal article" date="2018" name="Appl. Environ. Microbiol.">
        <title>Genome rearrangement shapes Prochlorococcus ecological adaptation.</title>
        <authorList>
            <person name="Yan W."/>
            <person name="Wei S."/>
            <person name="Wang Q."/>
            <person name="Xiao X."/>
            <person name="Zeng Q."/>
            <person name="Jiao N."/>
            <person name="Zhang R."/>
        </authorList>
    </citation>
    <scope>NUCLEOTIDE SEQUENCE [LARGE SCALE GENOMIC DNA]</scope>
    <source>
        <strain evidence="8 9">XMU1408</strain>
    </source>
</reference>
<evidence type="ECO:0000313" key="8">
    <source>
        <dbReference type="EMBL" id="PYE01162.1"/>
    </source>
</evidence>
<dbReference type="EC" id="2.1.1.198" evidence="6"/>
<comment type="similarity">
    <text evidence="6">Belongs to the methyltransferase superfamily. RsmI family.</text>
</comment>
<dbReference type="InterPro" id="IPR018063">
    <property type="entry name" value="SAM_MeTrfase_RsmI_CS"/>
</dbReference>
<dbReference type="HAMAP" id="MF_01877">
    <property type="entry name" value="16SrRNA_methyltr_I"/>
    <property type="match status" value="1"/>
</dbReference>
<dbReference type="Gene3D" id="3.40.1010.10">
    <property type="entry name" value="Cobalt-precorrin-4 Transmethylase, Domain 1"/>
    <property type="match status" value="1"/>
</dbReference>
<comment type="function">
    <text evidence="6">Catalyzes the 2'-O-methylation of the ribose of cytidine 1402 (C1402) in 16S rRNA.</text>
</comment>
<gene>
    <name evidence="6 8" type="primary">rsmI</name>
    <name evidence="8" type="ORF">DNJ73_06965</name>
</gene>
<evidence type="ECO:0000313" key="9">
    <source>
        <dbReference type="Proteomes" id="UP000247807"/>
    </source>
</evidence>
<dbReference type="InterPro" id="IPR000878">
    <property type="entry name" value="4pyrrol_Mease"/>
</dbReference>
<dbReference type="AlphaFoldDB" id="A0A318RCU0"/>
<dbReference type="PANTHER" id="PTHR46111">
    <property type="entry name" value="RIBOSOMAL RNA SMALL SUBUNIT METHYLTRANSFERASE I"/>
    <property type="match status" value="1"/>
</dbReference>
<evidence type="ECO:0000256" key="6">
    <source>
        <dbReference type="HAMAP-Rule" id="MF_01877"/>
    </source>
</evidence>
<dbReference type="PANTHER" id="PTHR46111:SF1">
    <property type="entry name" value="RIBOSOMAL RNA SMALL SUBUNIT METHYLTRANSFERASE I"/>
    <property type="match status" value="1"/>
</dbReference>
<dbReference type="GO" id="GO:0070677">
    <property type="term" value="F:rRNA (cytosine-2'-O-)-methyltransferase activity"/>
    <property type="evidence" value="ECO:0007669"/>
    <property type="project" value="UniProtKB-UniRule"/>
</dbReference>
<dbReference type="NCBIfam" id="TIGR00096">
    <property type="entry name" value="16S rRNA (cytidine(1402)-2'-O)-methyltransferase"/>
    <property type="match status" value="1"/>
</dbReference>
<comment type="catalytic activity">
    <reaction evidence="6">
        <text>cytidine(1402) in 16S rRNA + S-adenosyl-L-methionine = 2'-O-methylcytidine(1402) in 16S rRNA + S-adenosyl-L-homocysteine + H(+)</text>
        <dbReference type="Rhea" id="RHEA:42924"/>
        <dbReference type="Rhea" id="RHEA-COMP:10285"/>
        <dbReference type="Rhea" id="RHEA-COMP:10286"/>
        <dbReference type="ChEBI" id="CHEBI:15378"/>
        <dbReference type="ChEBI" id="CHEBI:57856"/>
        <dbReference type="ChEBI" id="CHEBI:59789"/>
        <dbReference type="ChEBI" id="CHEBI:74495"/>
        <dbReference type="ChEBI" id="CHEBI:82748"/>
        <dbReference type="EC" id="2.1.1.198"/>
    </reaction>
</comment>
<feature type="domain" description="Tetrapyrrole methylase" evidence="7">
    <location>
        <begin position="20"/>
        <end position="220"/>
    </location>
</feature>
<dbReference type="Proteomes" id="UP000247807">
    <property type="component" value="Unassembled WGS sequence"/>
</dbReference>
<evidence type="ECO:0000256" key="1">
    <source>
        <dbReference type="ARBA" id="ARBA00022490"/>
    </source>
</evidence>
<dbReference type="PROSITE" id="PS01296">
    <property type="entry name" value="RSMI"/>
    <property type="match status" value="1"/>
</dbReference>
<dbReference type="InterPro" id="IPR035996">
    <property type="entry name" value="4pyrrol_Methylase_sf"/>
</dbReference>
<dbReference type="SUPFAM" id="SSF53790">
    <property type="entry name" value="Tetrapyrrole methylase"/>
    <property type="match status" value="1"/>
</dbReference>
<evidence type="ECO:0000256" key="3">
    <source>
        <dbReference type="ARBA" id="ARBA00022603"/>
    </source>
</evidence>
<dbReference type="PIRSF" id="PIRSF005917">
    <property type="entry name" value="MTase_YraL"/>
    <property type="match status" value="1"/>
</dbReference>
<evidence type="ECO:0000256" key="2">
    <source>
        <dbReference type="ARBA" id="ARBA00022552"/>
    </source>
</evidence>
<dbReference type="FunFam" id="3.30.950.10:FF:000002">
    <property type="entry name" value="Ribosomal RNA small subunit methyltransferase I"/>
    <property type="match status" value="1"/>
</dbReference>
<organism evidence="8 9">
    <name type="scientific">Prochlorococcus marinus XMU1408</name>
    <dbReference type="NCBI Taxonomy" id="2213228"/>
    <lineage>
        <taxon>Bacteria</taxon>
        <taxon>Bacillati</taxon>
        <taxon>Cyanobacteriota</taxon>
        <taxon>Cyanophyceae</taxon>
        <taxon>Synechococcales</taxon>
        <taxon>Prochlorococcaceae</taxon>
        <taxon>Prochlorococcus</taxon>
    </lineage>
</organism>
<keyword evidence="2 6" id="KW-0698">rRNA processing</keyword>
<dbReference type="InterPro" id="IPR014776">
    <property type="entry name" value="4pyrrole_Mease_sub2"/>
</dbReference>
<dbReference type="OrthoDB" id="9809084at2"/>
<dbReference type="InterPro" id="IPR008189">
    <property type="entry name" value="rRNA_ssu_MeTfrase_I"/>
</dbReference>
<dbReference type="CDD" id="cd11648">
    <property type="entry name" value="RsmI"/>
    <property type="match status" value="1"/>
</dbReference>
<evidence type="ECO:0000259" key="7">
    <source>
        <dbReference type="Pfam" id="PF00590"/>
    </source>
</evidence>
<keyword evidence="5 6" id="KW-0949">S-adenosyl-L-methionine</keyword>
<proteinExistence type="inferred from homology"/>
<evidence type="ECO:0000256" key="5">
    <source>
        <dbReference type="ARBA" id="ARBA00022691"/>
    </source>
</evidence>
<keyword evidence="1 6" id="KW-0963">Cytoplasm</keyword>